<dbReference type="SUPFAM" id="SSF53822">
    <property type="entry name" value="Periplasmic binding protein-like I"/>
    <property type="match status" value="1"/>
</dbReference>
<evidence type="ECO:0000256" key="1">
    <source>
        <dbReference type="SAM" id="MobiDB-lite"/>
    </source>
</evidence>
<proteinExistence type="predicted"/>
<sequence>MGVIPISINLKCNAKLVYRKVLGCFLSLSLVAATGVQAQSRKSVRKTEKESAAAKRNASAEPAKTEKKRRKKRLDLPDSRQRDRYRIDVLVPLYLDELVKENKVQKSHIPEKAMAGLYFYEGVRLAVDTLASMGYSTDIFVHDIAEGSAALLNEDSLGKTDLIIGFVPTNEVAPVAKFAQEHTVNFVSAFSPSDAGISNNPYFFLINPTLEHNCEALAKAIAKRRSKEFMVVYKRQSQNLDSAAFSFLLDSGHLKNFAELSATTPPDSAAIASAIDLSGSNMIVMPVMDPGYALSLLSDLHHYFPEARFEVFGMPTWKSIVNDRRVLAFGDHIAINITQPYYFDPTVSAGSMLSERYRQTYSGKAGELTYRGFELSYWMVDLLNKYGTLFNEKTGDNGMAIFTKFDIKPKWDADNNFYYFENTNLYLYRYVSGSVLVE</sequence>
<reference evidence="3" key="1">
    <citation type="journal article" date="2019" name="Int. J. Syst. Evol. Microbiol.">
        <title>The Global Catalogue of Microorganisms (GCM) 10K type strain sequencing project: providing services to taxonomists for standard genome sequencing and annotation.</title>
        <authorList>
            <consortium name="The Broad Institute Genomics Platform"/>
            <consortium name="The Broad Institute Genome Sequencing Center for Infectious Disease"/>
            <person name="Wu L."/>
            <person name="Ma J."/>
        </authorList>
    </citation>
    <scope>NUCLEOTIDE SEQUENCE [LARGE SCALE GENOMIC DNA]</scope>
    <source>
        <strain evidence="3">JCM 31921</strain>
    </source>
</reference>
<keyword evidence="3" id="KW-1185">Reference proteome</keyword>
<dbReference type="Proteomes" id="UP001501410">
    <property type="component" value="Unassembled WGS sequence"/>
</dbReference>
<dbReference type="InterPro" id="IPR028082">
    <property type="entry name" value="Peripla_BP_I"/>
</dbReference>
<organism evidence="2 3">
    <name type="scientific">Rurimicrobium arvi</name>
    <dbReference type="NCBI Taxonomy" id="2049916"/>
    <lineage>
        <taxon>Bacteria</taxon>
        <taxon>Pseudomonadati</taxon>
        <taxon>Bacteroidota</taxon>
        <taxon>Chitinophagia</taxon>
        <taxon>Chitinophagales</taxon>
        <taxon>Chitinophagaceae</taxon>
        <taxon>Rurimicrobium</taxon>
    </lineage>
</organism>
<name>A0ABP8MJH2_9BACT</name>
<comment type="caution">
    <text evidence="2">The sequence shown here is derived from an EMBL/GenBank/DDBJ whole genome shotgun (WGS) entry which is preliminary data.</text>
</comment>
<dbReference type="EMBL" id="BAABEZ010000004">
    <property type="protein sequence ID" value="GAA4450515.1"/>
    <property type="molecule type" value="Genomic_DNA"/>
</dbReference>
<feature type="region of interest" description="Disordered" evidence="1">
    <location>
        <begin position="41"/>
        <end position="77"/>
    </location>
</feature>
<evidence type="ECO:0000313" key="2">
    <source>
        <dbReference type="EMBL" id="GAA4450515.1"/>
    </source>
</evidence>
<evidence type="ECO:0000313" key="3">
    <source>
        <dbReference type="Proteomes" id="UP001501410"/>
    </source>
</evidence>
<gene>
    <name evidence="2" type="ORF">GCM10023092_06510</name>
</gene>
<evidence type="ECO:0008006" key="4">
    <source>
        <dbReference type="Google" id="ProtNLM"/>
    </source>
</evidence>
<dbReference type="Gene3D" id="3.40.50.2300">
    <property type="match status" value="2"/>
</dbReference>
<protein>
    <recommendedName>
        <fullName evidence="4">Amino acid ABC transporter substrate-binding protein</fullName>
    </recommendedName>
</protein>
<accession>A0ABP8MJH2</accession>